<feature type="domain" description="Predicted 3'-5' exonuclease PolB-like" evidence="2">
    <location>
        <begin position="175"/>
        <end position="268"/>
    </location>
</feature>
<feature type="domain" description="Predicted 3'-5' exonuclease PolB-like" evidence="2">
    <location>
        <begin position="84"/>
        <end position="162"/>
    </location>
</feature>
<reference evidence="4" key="1">
    <citation type="submission" date="2017-04" db="EMBL/GenBank/DDBJ databases">
        <authorList>
            <person name="Varghese N."/>
            <person name="Submissions S."/>
        </authorList>
    </citation>
    <scope>NUCLEOTIDE SEQUENCE [LARGE SCALE GENOMIC DNA]</scope>
    <source>
        <strain evidence="4">DSM 22618</strain>
    </source>
</reference>
<gene>
    <name evidence="3" type="ORF">SAMN02745746_01175</name>
</gene>
<sequence length="273" mass="29543">MTDRARPGCSSRRLPWPPRPPRIQPFPLLQAGPTVTPILAFALATIPDVAGIRTLYGFAADIADSDVAEFALQRQRARSGEDGMPLHLQRIVAVSWTLRLGDEITCHSGGDADEAALLQALFAQVAQHAPCVTSWSGAAFALPLLRYRALINGITLPPHWFAEGTAQSGLAALPYATIPLDDMARLCGFPALPVVAGGNPWEAYRAGRLGEIQARCDIEAMATYLLFQRDRLVQGTLDAADYRDAVAQARGWVGQQAAPHWRDFLAAWPPTEG</sequence>
<dbReference type="Proteomes" id="UP000192920">
    <property type="component" value="Unassembled WGS sequence"/>
</dbReference>
<evidence type="ECO:0000313" key="4">
    <source>
        <dbReference type="Proteomes" id="UP000192920"/>
    </source>
</evidence>
<evidence type="ECO:0000313" key="3">
    <source>
        <dbReference type="EMBL" id="SMF08179.1"/>
    </source>
</evidence>
<proteinExistence type="predicted"/>
<dbReference type="InterPro" id="IPR019288">
    <property type="entry name" value="3'-5'_exonuclease_PolB-like"/>
</dbReference>
<feature type="region of interest" description="Disordered" evidence="1">
    <location>
        <begin position="1"/>
        <end position="20"/>
    </location>
</feature>
<evidence type="ECO:0000259" key="2">
    <source>
        <dbReference type="Pfam" id="PF10108"/>
    </source>
</evidence>
<organism evidence="3 4">
    <name type="scientific">Pseudogulbenkiania subflava DSM 22618</name>
    <dbReference type="NCBI Taxonomy" id="1123014"/>
    <lineage>
        <taxon>Bacteria</taxon>
        <taxon>Pseudomonadati</taxon>
        <taxon>Pseudomonadota</taxon>
        <taxon>Betaproteobacteria</taxon>
        <taxon>Neisseriales</taxon>
        <taxon>Chromobacteriaceae</taxon>
        <taxon>Pseudogulbenkiania</taxon>
    </lineage>
</organism>
<protein>
    <recommendedName>
        <fullName evidence="2">Predicted 3'-5' exonuclease PolB-like domain-containing protein</fullName>
    </recommendedName>
</protein>
<dbReference type="SUPFAM" id="SSF53098">
    <property type="entry name" value="Ribonuclease H-like"/>
    <property type="match status" value="1"/>
</dbReference>
<keyword evidence="4" id="KW-1185">Reference proteome</keyword>
<dbReference type="STRING" id="1123014.SAMN02745746_01175"/>
<dbReference type="EMBL" id="FXAG01000004">
    <property type="protein sequence ID" value="SMF08179.1"/>
    <property type="molecule type" value="Genomic_DNA"/>
</dbReference>
<evidence type="ECO:0000256" key="1">
    <source>
        <dbReference type="SAM" id="MobiDB-lite"/>
    </source>
</evidence>
<dbReference type="Pfam" id="PF10108">
    <property type="entry name" value="DNA_pol_B_exo2"/>
    <property type="match status" value="2"/>
</dbReference>
<dbReference type="InterPro" id="IPR012337">
    <property type="entry name" value="RNaseH-like_sf"/>
</dbReference>
<name>A0A1Y6BMC5_9NEIS</name>
<accession>A0A1Y6BMC5</accession>
<dbReference type="AlphaFoldDB" id="A0A1Y6BMC5"/>